<protein>
    <submittedName>
        <fullName evidence="2">Uncharacterized protein</fullName>
    </submittedName>
</protein>
<dbReference type="RefSeq" id="WP_142930251.1">
    <property type="nucleotide sequence ID" value="NZ_ML660123.1"/>
</dbReference>
<dbReference type="EMBL" id="VHSG01000048">
    <property type="protein sequence ID" value="TQV65839.1"/>
    <property type="molecule type" value="Genomic_DNA"/>
</dbReference>
<reference evidence="2 3" key="1">
    <citation type="submission" date="2019-06" db="EMBL/GenBank/DDBJ databases">
        <title>Whole genome sequence for Cellvibrionaceae sp. R142.</title>
        <authorList>
            <person name="Wang G."/>
        </authorList>
    </citation>
    <scope>NUCLEOTIDE SEQUENCE [LARGE SCALE GENOMIC DNA]</scope>
    <source>
        <strain evidence="2 3">R142</strain>
    </source>
</reference>
<evidence type="ECO:0000313" key="3">
    <source>
        <dbReference type="Proteomes" id="UP000319732"/>
    </source>
</evidence>
<evidence type="ECO:0000256" key="1">
    <source>
        <dbReference type="SAM" id="SignalP"/>
    </source>
</evidence>
<dbReference type="OrthoDB" id="9823010at2"/>
<feature type="chain" id="PRO_5022048302" evidence="1">
    <location>
        <begin position="20"/>
        <end position="146"/>
    </location>
</feature>
<keyword evidence="3" id="KW-1185">Reference proteome</keyword>
<feature type="signal peptide" evidence="1">
    <location>
        <begin position="1"/>
        <end position="19"/>
    </location>
</feature>
<gene>
    <name evidence="2" type="ORF">FKG94_27935</name>
</gene>
<comment type="caution">
    <text evidence="2">The sequence shown here is derived from an EMBL/GenBank/DDBJ whole genome shotgun (WGS) entry which is preliminary data.</text>
</comment>
<sequence>MIRIIFTTIILFFSNSTIAWECPESGNSFDVDLHWHLATDVVAGKVLGGELLKNQTHDQHIKFKFEIARAFKGKLNGVIELTFDDSGEITLGSGYILFLYRSKKMDFCSKYIKLLTPDFDNEPLRRKDVGYADDIQFILNQSKDRH</sequence>
<proteinExistence type="predicted"/>
<dbReference type="AlphaFoldDB" id="A0A545SLI4"/>
<keyword evidence="1" id="KW-0732">Signal</keyword>
<dbReference type="Proteomes" id="UP000319732">
    <property type="component" value="Unassembled WGS sequence"/>
</dbReference>
<evidence type="ECO:0000313" key="2">
    <source>
        <dbReference type="EMBL" id="TQV65839.1"/>
    </source>
</evidence>
<name>A0A545SLI4_9GAMM</name>
<organism evidence="2 3">
    <name type="scientific">Exilibacterium tricleocarpae</name>
    <dbReference type="NCBI Taxonomy" id="2591008"/>
    <lineage>
        <taxon>Bacteria</taxon>
        <taxon>Pseudomonadati</taxon>
        <taxon>Pseudomonadota</taxon>
        <taxon>Gammaproteobacteria</taxon>
        <taxon>Cellvibrionales</taxon>
        <taxon>Cellvibrionaceae</taxon>
        <taxon>Exilibacterium</taxon>
    </lineage>
</organism>
<accession>A0A545SLI4</accession>